<comment type="similarity">
    <text evidence="3">Belongs to the small GTPase superfamily. SAR1 family.</text>
</comment>
<keyword evidence="6 14" id="KW-0547">Nucleotide-binding</keyword>
<keyword evidence="10" id="KW-0333">Golgi apparatus</keyword>
<dbReference type="GO" id="GO:0005525">
    <property type="term" value="F:GTP binding"/>
    <property type="evidence" value="ECO:0007669"/>
    <property type="project" value="UniProtKB-KW"/>
</dbReference>
<evidence type="ECO:0000256" key="14">
    <source>
        <dbReference type="PIRSR" id="PIRSR606687-2"/>
    </source>
</evidence>
<evidence type="ECO:0000256" key="7">
    <source>
        <dbReference type="ARBA" id="ARBA00022824"/>
    </source>
</evidence>
<keyword evidence="5" id="KW-0813">Transport</keyword>
<keyword evidence="7" id="KW-0256">Endoplasmic reticulum</keyword>
<evidence type="ECO:0000256" key="11">
    <source>
        <dbReference type="ARBA" id="ARBA00023134"/>
    </source>
</evidence>
<dbReference type="Gene3D" id="3.40.50.300">
    <property type="entry name" value="P-loop containing nucleotide triphosphate hydrolases"/>
    <property type="match status" value="1"/>
</dbReference>
<dbReference type="SUPFAM" id="SSF52540">
    <property type="entry name" value="P-loop containing nucleoside triphosphate hydrolases"/>
    <property type="match status" value="1"/>
</dbReference>
<evidence type="ECO:0000256" key="3">
    <source>
        <dbReference type="ARBA" id="ARBA00007507"/>
    </source>
</evidence>
<sequence>MSFLWDWFTGALGYLGLWKVQAKLVFLGLDNAGKTTLLHMLKDDRMGQPVPTYYPSKGIPRN</sequence>
<dbReference type="EC" id="3.6.5.2" evidence="4"/>
<dbReference type="OrthoDB" id="15478at2759"/>
<feature type="binding site" evidence="14">
    <location>
        <position position="36"/>
    </location>
    <ligand>
        <name>GTP</name>
        <dbReference type="ChEBI" id="CHEBI:37565"/>
    </ligand>
</feature>
<dbReference type="GO" id="GO:0046872">
    <property type="term" value="F:metal ion binding"/>
    <property type="evidence" value="ECO:0007669"/>
    <property type="project" value="UniProtKB-KW"/>
</dbReference>
<evidence type="ECO:0000256" key="15">
    <source>
        <dbReference type="PIRSR" id="PIRSR606689-1"/>
    </source>
</evidence>
<evidence type="ECO:0000256" key="2">
    <source>
        <dbReference type="ARBA" id="ARBA00004555"/>
    </source>
</evidence>
<organism evidence="17">
    <name type="scientific">Amphimedon queenslandica</name>
    <name type="common">Sponge</name>
    <dbReference type="NCBI Taxonomy" id="400682"/>
    <lineage>
        <taxon>Eukaryota</taxon>
        <taxon>Metazoa</taxon>
        <taxon>Porifera</taxon>
        <taxon>Demospongiae</taxon>
        <taxon>Heteroscleromorpha</taxon>
        <taxon>Haplosclerida</taxon>
        <taxon>Niphatidae</taxon>
        <taxon>Amphimedon</taxon>
    </lineage>
</organism>
<evidence type="ECO:0000256" key="1">
    <source>
        <dbReference type="ARBA" id="ARBA00004240"/>
    </source>
</evidence>
<name>A0A1X7SV46_AMPQE</name>
<protein>
    <recommendedName>
        <fullName evidence="4">small monomeric GTPase</fullName>
        <ecNumber evidence="4">3.6.5.2</ecNumber>
    </recommendedName>
</protein>
<dbReference type="InterPro" id="IPR027417">
    <property type="entry name" value="P-loop_NTPase"/>
</dbReference>
<feature type="binding site" evidence="13">
    <location>
        <position position="30"/>
    </location>
    <ligand>
        <name>Mg(2+)</name>
        <dbReference type="ChEBI" id="CHEBI:18420"/>
    </ligand>
</feature>
<keyword evidence="8" id="KW-0931">ER-Golgi transport</keyword>
<evidence type="ECO:0000256" key="8">
    <source>
        <dbReference type="ARBA" id="ARBA00022892"/>
    </source>
</evidence>
<evidence type="ECO:0000313" key="17">
    <source>
        <dbReference type="EnsemblMetazoa" id="Aqu2.1.06021_001"/>
    </source>
</evidence>
<evidence type="ECO:0000256" key="6">
    <source>
        <dbReference type="ARBA" id="ARBA00022741"/>
    </source>
</evidence>
<evidence type="ECO:0000256" key="16">
    <source>
        <dbReference type="PIRSR" id="PIRSR606689-2"/>
    </source>
</evidence>
<feature type="binding site" evidence="14">
    <location>
        <position position="34"/>
    </location>
    <ligand>
        <name>GTP</name>
        <dbReference type="ChEBI" id="CHEBI:37565"/>
    </ligand>
</feature>
<evidence type="ECO:0000256" key="9">
    <source>
        <dbReference type="ARBA" id="ARBA00022927"/>
    </source>
</evidence>
<dbReference type="AlphaFoldDB" id="A0A1X7SV46"/>
<dbReference type="GO" id="GO:0006886">
    <property type="term" value="P:intracellular protein transport"/>
    <property type="evidence" value="ECO:0007669"/>
    <property type="project" value="InterPro"/>
</dbReference>
<dbReference type="GO" id="GO:0003925">
    <property type="term" value="F:G protein activity"/>
    <property type="evidence" value="ECO:0007669"/>
    <property type="project" value="UniProtKB-EC"/>
</dbReference>
<keyword evidence="13" id="KW-0460">Magnesium</keyword>
<dbReference type="InterPro" id="IPR006687">
    <property type="entry name" value="Small_GTPase_SAR1"/>
</dbReference>
<dbReference type="OMA" id="GHQIACK"/>
<evidence type="ECO:0000256" key="12">
    <source>
        <dbReference type="ARBA" id="ARBA00047660"/>
    </source>
</evidence>
<keyword evidence="9" id="KW-0653">Protein transport</keyword>
<feature type="binding site" evidence="16">
    <location>
        <position position="35"/>
    </location>
    <ligand>
        <name>Mg(2+)</name>
        <dbReference type="ChEBI" id="CHEBI:18420"/>
    </ligand>
</feature>
<accession>A0A1X7SV46</accession>
<dbReference type="STRING" id="400682.A0A1X7SV46"/>
<evidence type="ECO:0000256" key="10">
    <source>
        <dbReference type="ARBA" id="ARBA00023034"/>
    </source>
</evidence>
<dbReference type="Pfam" id="PF00025">
    <property type="entry name" value="Arf"/>
    <property type="match status" value="1"/>
</dbReference>
<dbReference type="InterPro" id="IPR006689">
    <property type="entry name" value="Small_GTPase_ARF/SAR"/>
</dbReference>
<comment type="subcellular location">
    <subcellularLocation>
        <location evidence="1">Endoplasmic reticulum</location>
    </subcellularLocation>
    <subcellularLocation>
        <location evidence="2">Golgi apparatus</location>
    </subcellularLocation>
</comment>
<proteinExistence type="inferred from homology"/>
<dbReference type="GO" id="GO:0005783">
    <property type="term" value="C:endoplasmic reticulum"/>
    <property type="evidence" value="ECO:0007669"/>
    <property type="project" value="UniProtKB-SubCell"/>
</dbReference>
<evidence type="ECO:0000256" key="5">
    <source>
        <dbReference type="ARBA" id="ARBA00022448"/>
    </source>
</evidence>
<dbReference type="EnsemblMetazoa" id="Aqu2.1.06021_001">
    <property type="protein sequence ID" value="Aqu2.1.06021_001"/>
    <property type="gene ID" value="Aqu2.1.06021"/>
</dbReference>
<feature type="binding site" evidence="15">
    <location>
        <begin position="28"/>
        <end position="35"/>
    </location>
    <ligand>
        <name>GTP</name>
        <dbReference type="ChEBI" id="CHEBI:37565"/>
    </ligand>
</feature>
<keyword evidence="11 15" id="KW-0342">GTP-binding</keyword>
<feature type="binding site" evidence="14">
    <location>
        <position position="33"/>
    </location>
    <ligand>
        <name>GTP</name>
        <dbReference type="ChEBI" id="CHEBI:37565"/>
    </ligand>
</feature>
<dbReference type="eggNOG" id="KOG0077">
    <property type="taxonomic scope" value="Eukaryota"/>
</dbReference>
<dbReference type="GO" id="GO:0016192">
    <property type="term" value="P:vesicle-mediated transport"/>
    <property type="evidence" value="ECO:0007669"/>
    <property type="project" value="UniProtKB-KW"/>
</dbReference>
<dbReference type="InParanoid" id="A0A1X7SV46"/>
<dbReference type="PANTHER" id="PTHR45684">
    <property type="entry name" value="RE74312P"/>
    <property type="match status" value="1"/>
</dbReference>
<dbReference type="GO" id="GO:0005794">
    <property type="term" value="C:Golgi apparatus"/>
    <property type="evidence" value="ECO:0007669"/>
    <property type="project" value="UniProtKB-SubCell"/>
</dbReference>
<feature type="binding site" evidence="14">
    <location>
        <position position="31"/>
    </location>
    <ligand>
        <name>GTP</name>
        <dbReference type="ChEBI" id="CHEBI:37565"/>
    </ligand>
</feature>
<comment type="catalytic activity">
    <reaction evidence="12">
        <text>GTP + H2O = GDP + phosphate + H(+)</text>
        <dbReference type="Rhea" id="RHEA:19669"/>
        <dbReference type="ChEBI" id="CHEBI:15377"/>
        <dbReference type="ChEBI" id="CHEBI:15378"/>
        <dbReference type="ChEBI" id="CHEBI:37565"/>
        <dbReference type="ChEBI" id="CHEBI:43474"/>
        <dbReference type="ChEBI" id="CHEBI:58189"/>
        <dbReference type="EC" id="3.6.5.2"/>
    </reaction>
    <physiologicalReaction direction="left-to-right" evidence="12">
        <dbReference type="Rhea" id="RHEA:19670"/>
    </physiologicalReaction>
</comment>
<reference evidence="17" key="1">
    <citation type="submission" date="2017-05" db="UniProtKB">
        <authorList>
            <consortium name="EnsemblMetazoa"/>
        </authorList>
    </citation>
    <scope>IDENTIFICATION</scope>
</reference>
<evidence type="ECO:0000256" key="4">
    <source>
        <dbReference type="ARBA" id="ARBA00011984"/>
    </source>
</evidence>
<keyword evidence="13" id="KW-0479">Metal-binding</keyword>
<feature type="binding site" evidence="14">
    <location>
        <position position="35"/>
    </location>
    <ligand>
        <name>GTP</name>
        <dbReference type="ChEBI" id="CHEBI:37565"/>
    </ligand>
</feature>
<evidence type="ECO:0000256" key="13">
    <source>
        <dbReference type="PIRSR" id="PIRSR606687-1"/>
    </source>
</evidence>